<evidence type="ECO:0000313" key="1">
    <source>
        <dbReference type="EMBL" id="CAJ2671175.1"/>
    </source>
</evidence>
<evidence type="ECO:0000313" key="2">
    <source>
        <dbReference type="Proteomes" id="UP001177021"/>
    </source>
</evidence>
<proteinExistence type="predicted"/>
<dbReference type="Proteomes" id="UP001177021">
    <property type="component" value="Unassembled WGS sequence"/>
</dbReference>
<organism evidence="1 2">
    <name type="scientific">Trifolium pratense</name>
    <name type="common">Red clover</name>
    <dbReference type="NCBI Taxonomy" id="57577"/>
    <lineage>
        <taxon>Eukaryota</taxon>
        <taxon>Viridiplantae</taxon>
        <taxon>Streptophyta</taxon>
        <taxon>Embryophyta</taxon>
        <taxon>Tracheophyta</taxon>
        <taxon>Spermatophyta</taxon>
        <taxon>Magnoliopsida</taxon>
        <taxon>eudicotyledons</taxon>
        <taxon>Gunneridae</taxon>
        <taxon>Pentapetalae</taxon>
        <taxon>rosids</taxon>
        <taxon>fabids</taxon>
        <taxon>Fabales</taxon>
        <taxon>Fabaceae</taxon>
        <taxon>Papilionoideae</taxon>
        <taxon>50 kb inversion clade</taxon>
        <taxon>NPAAA clade</taxon>
        <taxon>Hologalegina</taxon>
        <taxon>IRL clade</taxon>
        <taxon>Trifolieae</taxon>
        <taxon>Trifolium</taxon>
    </lineage>
</organism>
<protein>
    <submittedName>
        <fullName evidence="1">Uncharacterized protein</fullName>
    </submittedName>
</protein>
<comment type="caution">
    <text evidence="1">The sequence shown here is derived from an EMBL/GenBank/DDBJ whole genome shotgun (WGS) entry which is preliminary data.</text>
</comment>
<name>A0ACB0LNP1_TRIPR</name>
<accession>A0ACB0LNP1</accession>
<gene>
    <name evidence="1" type="ORF">MILVUS5_LOCUS35070</name>
</gene>
<keyword evidence="2" id="KW-1185">Reference proteome</keyword>
<sequence>MSIISWNCRGLGNPNAILHLKFLIRRYKPDVMILYETLINSNKTNDLRYELSFDSCFAADREGRGGGVAVFWNKNIDCTITNFSSNHVDISVNDSVRGNWRLTGFYGYPEGSRRRDSWNFLRQLANLSTLPWCVIGDFNDILSSDEKKGRVDRANWLINGFREAVMDAGLFDLNMHGYQFTWFKSLGTNRAVEEKLDRALVNDAWSQNFPNAMLECLSATSSDHYPIRLTCDYVQSNNYVHRHFKFEMAWLEEPEFAKFVRHNWGNYNAGDIMHKLKECASDLTSWSKENFHNLRKQIDFYHKKLETTRLNVDESNINYFNALKRRLSVLLTQEDRFWRQRAKTYWYKDGDLNTKFFHAAASTRKTVNRIEALIDDNNIECRNPDGMVAIAREYFSNLFQKQISARDEVLNVITPTITIEDNEKLLEPFVFEEFREAIFSMQADKCPGPDGFNPGFYQHFWDLCGKDIFDAGCSWLDSGVFPPGLNSTNIALIPKGDVQTTMKDWRPIALCNVLYKVVAKVLANRLKGVLHKCISDNQSAFVPGRSILDNAMAAIELVYFMKAKTRGKRGEVALKLDISKAYDRIDWEYLKDIMSTMGFSEKWISWIMLCVETADYSIIFNGNTVGPIIPGRGLRQGDPLSPYLFIICAEGLSALIRKAEGRGDIHGVKICKNAPIISHLLFADDCFLFFRASDNEAVIMKNILATYEEASGQTINLQKSEIFCSRNVSPAIQNAVTTILGVQHVLGTGKYLGLPSMVGRSRKSTFRFIKDRIWKKINSWSSRCLSQAGREIMIKSVLQSIPSYVMSIFLIPSSLCDEIEKMMNSFWWGHNRDQSKGIHWLSWERLSMHKNAGGLGFKSIEAFNYAMLGKQAWKLLSDPSSLITKLFKAKYFPKSDFLDSSIGHNPSYVWRSIWSAKFIVRGGYKWSIGTGNHIPVWNHKWSLDGDIFTRPIHMNHVMDTMRVSDLLMSDSKMWNLPLICSLFDDSSARKILKTPLLDSVPVDKVIWRLEKDGHYSVKSAYRYCIDEAIDTTHLKVPDNIHLFFLCNNAKNIWQKLGWRDVIQQHLQANNHIAEIIFSLLQVFNSEHSTLFMVTLWSIWQQRNNRVWRNKIEPTHVVCDRTTNLLLDWRNAQQYKQRNCMQQQQVTETRWQKPHTGRYKCNIDASFSVRQNKVGIGMCIRDDQGQFVLAKTEWMSPITDTDIGEALGLLSALKWVHDLQLENVDFELDSKNVVTSFHSKHNNVSELGDVIRDCVRLHKTYFRNSSVEFIRRQANEAAHALARVATSIASFHLFIDIPTCIVNILNNEML</sequence>
<dbReference type="EMBL" id="CASHSV030000615">
    <property type="protein sequence ID" value="CAJ2671175.1"/>
    <property type="molecule type" value="Genomic_DNA"/>
</dbReference>
<reference evidence="1" key="1">
    <citation type="submission" date="2023-10" db="EMBL/GenBank/DDBJ databases">
        <authorList>
            <person name="Rodriguez Cubillos JULIANA M."/>
            <person name="De Vega J."/>
        </authorList>
    </citation>
    <scope>NUCLEOTIDE SEQUENCE</scope>
</reference>